<dbReference type="Gene3D" id="3.40.50.720">
    <property type="entry name" value="NAD(P)-binding Rossmann-like Domain"/>
    <property type="match status" value="2"/>
</dbReference>
<dbReference type="EMBL" id="PDNA01000066">
    <property type="protein sequence ID" value="PGH17228.1"/>
    <property type="molecule type" value="Genomic_DNA"/>
</dbReference>
<dbReference type="PANTHER" id="PTHR48079">
    <property type="entry name" value="PROTEIN YEEZ"/>
    <property type="match status" value="1"/>
</dbReference>
<dbReference type="Proteomes" id="UP000224634">
    <property type="component" value="Unassembled WGS sequence"/>
</dbReference>
<reference evidence="3 4" key="1">
    <citation type="submission" date="2017-10" db="EMBL/GenBank/DDBJ databases">
        <title>Comparative genomics in systemic dimorphic fungi from Ajellomycetaceae.</title>
        <authorList>
            <person name="Munoz J.F."/>
            <person name="Mcewen J.G."/>
            <person name="Clay O.K."/>
            <person name="Cuomo C.A."/>
        </authorList>
    </citation>
    <scope>NUCLEOTIDE SEQUENCE [LARGE SCALE GENOMIC DNA]</scope>
    <source>
        <strain evidence="3 4">UAMH7299</strain>
    </source>
</reference>
<dbReference type="InterPro" id="IPR001509">
    <property type="entry name" value="Epimerase_deHydtase"/>
</dbReference>
<dbReference type="SUPFAM" id="SSF51735">
    <property type="entry name" value="NAD(P)-binding Rossmann-fold domains"/>
    <property type="match status" value="1"/>
</dbReference>
<feature type="domain" description="NmrA-like" evidence="2">
    <location>
        <begin position="4"/>
        <end position="76"/>
    </location>
</feature>
<dbReference type="GO" id="GO:0005737">
    <property type="term" value="C:cytoplasm"/>
    <property type="evidence" value="ECO:0007669"/>
    <property type="project" value="TreeGrafter"/>
</dbReference>
<dbReference type="InterPro" id="IPR036291">
    <property type="entry name" value="NAD(P)-bd_dom_sf"/>
</dbReference>
<dbReference type="PANTHER" id="PTHR48079:SF6">
    <property type="entry name" value="NAD(P)-BINDING DOMAIN-CONTAINING PROTEIN-RELATED"/>
    <property type="match status" value="1"/>
</dbReference>
<dbReference type="InterPro" id="IPR051783">
    <property type="entry name" value="NAD(P)-dependent_oxidoreduct"/>
</dbReference>
<dbReference type="OrthoDB" id="2130169at2759"/>
<evidence type="ECO:0000259" key="1">
    <source>
        <dbReference type="Pfam" id="PF01370"/>
    </source>
</evidence>
<gene>
    <name evidence="3" type="ORF">AJ80_04870</name>
</gene>
<comment type="caution">
    <text evidence="3">The sequence shown here is derived from an EMBL/GenBank/DDBJ whole genome shotgun (WGS) entry which is preliminary data.</text>
</comment>
<evidence type="ECO:0000313" key="3">
    <source>
        <dbReference type="EMBL" id="PGH17228.1"/>
    </source>
</evidence>
<evidence type="ECO:0000313" key="4">
    <source>
        <dbReference type="Proteomes" id="UP000224634"/>
    </source>
</evidence>
<name>A0A2B7Y8H4_POLH7</name>
<feature type="domain" description="NAD-dependent epimerase/dehydratase" evidence="1">
    <location>
        <begin position="160"/>
        <end position="229"/>
    </location>
</feature>
<dbReference type="Pfam" id="PF01370">
    <property type="entry name" value="Epimerase"/>
    <property type="match status" value="1"/>
</dbReference>
<dbReference type="InterPro" id="IPR008030">
    <property type="entry name" value="NmrA-like"/>
</dbReference>
<dbReference type="Pfam" id="PF05368">
    <property type="entry name" value="NmrA"/>
    <property type="match status" value="1"/>
</dbReference>
<dbReference type="AlphaFoldDB" id="A0A2B7Y8H4"/>
<accession>A0A2B7Y8H4</accession>
<keyword evidence="4" id="KW-1185">Reference proteome</keyword>
<protein>
    <submittedName>
        <fullName evidence="3">Uncharacterized protein</fullName>
    </submittedName>
</protein>
<dbReference type="GO" id="GO:0004029">
    <property type="term" value="F:aldehyde dehydrogenase (NAD+) activity"/>
    <property type="evidence" value="ECO:0007669"/>
    <property type="project" value="TreeGrafter"/>
</dbReference>
<evidence type="ECO:0000259" key="2">
    <source>
        <dbReference type="Pfam" id="PF05368"/>
    </source>
</evidence>
<dbReference type="STRING" id="1447883.A0A2B7Y8H4"/>
<proteinExistence type="predicted"/>
<sequence>MASQKLFITGATGYIGGSVLEAIVHKFPALQITALLRVEPPAFKERYPNVQVVQGSFDDFAVIEKATTDADIIIHTGDIDHEGCANAILSGLSKKTTKGFLIHLSGTGCIFDLLENARDGKANPKIWSDIDDIEKIYNLPDEAPHHKIDRNIADASNDLIKTVTICPPDIYGPGKGVGGRYSFMVPLFVETILKTTKEPFYLGAGENMRAITHIDDVVSLFILILENALRGGGDVTWGREGFYFAVADEIPWKPAAEAICQLGKAAGWLGADITKAVSYDAKAMDKLLPNAMVPSLALYLWGLNSRADSARARKLGWEPTGDFWTVLKEDVERAVERVNKEVSG</sequence>
<organism evidence="3 4">
    <name type="scientific">Polytolypa hystricis (strain UAMH7299)</name>
    <dbReference type="NCBI Taxonomy" id="1447883"/>
    <lineage>
        <taxon>Eukaryota</taxon>
        <taxon>Fungi</taxon>
        <taxon>Dikarya</taxon>
        <taxon>Ascomycota</taxon>
        <taxon>Pezizomycotina</taxon>
        <taxon>Eurotiomycetes</taxon>
        <taxon>Eurotiomycetidae</taxon>
        <taxon>Onygenales</taxon>
        <taxon>Onygenales incertae sedis</taxon>
        <taxon>Polytolypa</taxon>
    </lineage>
</organism>